<organism evidence="2 3">
    <name type="scientific">Meira miltonrushii</name>
    <dbReference type="NCBI Taxonomy" id="1280837"/>
    <lineage>
        <taxon>Eukaryota</taxon>
        <taxon>Fungi</taxon>
        <taxon>Dikarya</taxon>
        <taxon>Basidiomycota</taxon>
        <taxon>Ustilaginomycotina</taxon>
        <taxon>Exobasidiomycetes</taxon>
        <taxon>Exobasidiales</taxon>
        <taxon>Brachybasidiaceae</taxon>
        <taxon>Meira</taxon>
    </lineage>
</organism>
<dbReference type="OrthoDB" id="102559at2759"/>
<dbReference type="EMBL" id="KZ819602">
    <property type="protein sequence ID" value="PWN36768.1"/>
    <property type="molecule type" value="Genomic_DNA"/>
</dbReference>
<protein>
    <submittedName>
        <fullName evidence="2">Rhodanese-like protein</fullName>
    </submittedName>
</protein>
<dbReference type="InterPro" id="IPR001763">
    <property type="entry name" value="Rhodanese-like_dom"/>
</dbReference>
<dbReference type="InterPro" id="IPR036873">
    <property type="entry name" value="Rhodanese-like_dom_sf"/>
</dbReference>
<dbReference type="PANTHER" id="PTHR10828">
    <property type="entry name" value="M-PHASE INDUCER PHOSPHATASE DUAL SPECIFICITY PHOSPHATASE CDC25"/>
    <property type="match status" value="1"/>
</dbReference>
<dbReference type="PANTHER" id="PTHR10828:SF38">
    <property type="entry name" value="ARSENICAL-RESISTANCE PROTEIN 2-RELATED"/>
    <property type="match status" value="1"/>
</dbReference>
<dbReference type="GO" id="GO:0004725">
    <property type="term" value="F:protein tyrosine phosphatase activity"/>
    <property type="evidence" value="ECO:0007669"/>
    <property type="project" value="TreeGrafter"/>
</dbReference>
<dbReference type="SMART" id="SM00450">
    <property type="entry name" value="RHOD"/>
    <property type="match status" value="1"/>
</dbReference>
<dbReference type="GO" id="GO:0005634">
    <property type="term" value="C:nucleus"/>
    <property type="evidence" value="ECO:0007669"/>
    <property type="project" value="TreeGrafter"/>
</dbReference>
<dbReference type="Gene3D" id="3.40.250.10">
    <property type="entry name" value="Rhodanese-like domain"/>
    <property type="match status" value="1"/>
</dbReference>
<name>A0A316VIA2_9BASI</name>
<evidence type="ECO:0000313" key="2">
    <source>
        <dbReference type="EMBL" id="PWN36768.1"/>
    </source>
</evidence>
<dbReference type="Proteomes" id="UP000245771">
    <property type="component" value="Unassembled WGS sequence"/>
</dbReference>
<proteinExistence type="predicted"/>
<dbReference type="FunCoup" id="A0A316VIA2">
    <property type="interactions" value="240"/>
</dbReference>
<keyword evidence="3" id="KW-1185">Reference proteome</keyword>
<dbReference type="PROSITE" id="PS50206">
    <property type="entry name" value="RHODANESE_3"/>
    <property type="match status" value="1"/>
</dbReference>
<dbReference type="GO" id="GO:0005737">
    <property type="term" value="C:cytoplasm"/>
    <property type="evidence" value="ECO:0007669"/>
    <property type="project" value="TreeGrafter"/>
</dbReference>
<dbReference type="AlphaFoldDB" id="A0A316VIA2"/>
<dbReference type="SUPFAM" id="SSF52821">
    <property type="entry name" value="Rhodanese/Cell cycle control phosphatase"/>
    <property type="match status" value="1"/>
</dbReference>
<evidence type="ECO:0000259" key="1">
    <source>
        <dbReference type="PROSITE" id="PS50206"/>
    </source>
</evidence>
<dbReference type="RefSeq" id="XP_025357070.1">
    <property type="nucleotide sequence ID" value="XM_025496242.1"/>
</dbReference>
<evidence type="ECO:0000313" key="3">
    <source>
        <dbReference type="Proteomes" id="UP000245771"/>
    </source>
</evidence>
<gene>
    <name evidence="2" type="ORF">FA14DRAFT_117622</name>
</gene>
<accession>A0A316VIA2</accession>
<reference evidence="2 3" key="1">
    <citation type="journal article" date="2018" name="Mol. Biol. Evol.">
        <title>Broad Genomic Sampling Reveals a Smut Pathogenic Ancestry of the Fungal Clade Ustilaginomycotina.</title>
        <authorList>
            <person name="Kijpornyongpan T."/>
            <person name="Mondo S.J."/>
            <person name="Barry K."/>
            <person name="Sandor L."/>
            <person name="Lee J."/>
            <person name="Lipzen A."/>
            <person name="Pangilinan J."/>
            <person name="LaButti K."/>
            <person name="Hainaut M."/>
            <person name="Henrissat B."/>
            <person name="Grigoriev I.V."/>
            <person name="Spatafora J.W."/>
            <person name="Aime M.C."/>
        </authorList>
    </citation>
    <scope>NUCLEOTIDE SEQUENCE [LARGE SCALE GENOMIC DNA]</scope>
    <source>
        <strain evidence="2 3">MCA 3882</strain>
    </source>
</reference>
<dbReference type="STRING" id="1280837.A0A316VIA2"/>
<dbReference type="Pfam" id="PF00581">
    <property type="entry name" value="Rhodanese"/>
    <property type="match status" value="1"/>
</dbReference>
<sequence>MSFKPSYNYITASDFAKAWREQNSKPSQKGWTVIDVRDDDFEGGHIKGCRNIPSTQFPDQVEKLVEELKNAKSVLFHCSLSQARGPKAARIYKETREDAIQAGKIDSKQEQNVTVLREGFSNFGALYKNEEDLVEDYDEESWKYR</sequence>
<feature type="domain" description="Rhodanese" evidence="1">
    <location>
        <begin position="27"/>
        <end position="132"/>
    </location>
</feature>
<dbReference type="GeneID" id="37018023"/>
<dbReference type="InParanoid" id="A0A316VIA2"/>